<dbReference type="KEGG" id="psoj:PHYSODRAFT_341098"/>
<dbReference type="EMBL" id="JH159163">
    <property type="protein sequence ID" value="EGZ06932.1"/>
    <property type="molecule type" value="Genomic_DNA"/>
</dbReference>
<proteinExistence type="predicted"/>
<evidence type="ECO:0000256" key="1">
    <source>
        <dbReference type="SAM" id="SignalP"/>
    </source>
</evidence>
<evidence type="ECO:0000313" key="2">
    <source>
        <dbReference type="EMBL" id="EGZ06932.1"/>
    </source>
</evidence>
<dbReference type="RefSeq" id="XP_009537696.1">
    <property type="nucleotide sequence ID" value="XM_009539401.1"/>
</dbReference>
<feature type="signal peptide" evidence="1">
    <location>
        <begin position="1"/>
        <end position="25"/>
    </location>
</feature>
<dbReference type="OMA" id="DHVDRHH"/>
<accession>G5AC58</accession>
<dbReference type="SMR" id="G5AC58"/>
<organism evidence="2 3">
    <name type="scientific">Phytophthora sojae (strain P6497)</name>
    <name type="common">Soybean stem and root rot agent</name>
    <name type="synonym">Phytophthora megasperma f. sp. glycines</name>
    <dbReference type="NCBI Taxonomy" id="1094619"/>
    <lineage>
        <taxon>Eukaryota</taxon>
        <taxon>Sar</taxon>
        <taxon>Stramenopiles</taxon>
        <taxon>Oomycota</taxon>
        <taxon>Peronosporomycetes</taxon>
        <taxon>Peronosporales</taxon>
        <taxon>Peronosporaceae</taxon>
        <taxon>Phytophthora</taxon>
    </lineage>
</organism>
<sequence length="529" mass="55937">MGGTGSAIAQCLVSVALVVAGAVVAASSFGAASVVAGGLISAGVSGATTTITNCVQGKPASWKEWGESTAIGAVTGLVGGALCAGVGGLAQGVAQGVKMAAWKAIATKGVGMVAGSTLSSVTCNTITNVWNDRKPFEGVGVAAAVGAVGGLFACAGAATFDSLKRSAASWVVTRHGLGVGIDTASSVVGGVTGAWLTGADMKQAALMGLATGAAVGTFTTAMRCSSKKYVRRRQRIERERRAVVEEIRHVDGVDFAFEQATERNDPRGHRDVDHVDRHHSKLKGRFNEKGQENVTDSSRFYDLETANQVREMALPEAAHRINGVMLDKSPLIDTINQGEVTALQARWKALKTQNAPLNEIAAAKLDAQNVQAALSVKQQRANVVEMNRRLNKLRTSSKATPEKIQAAELKVRTAHKSFDQVVGVYLGQVEVNVPTSRGCGYGYRKDNKVTREFSIRGATSFFRGAGSSDGSIVWREVTSYPNSVKPSYGQSWFAGDRMNRRQVARNVLTQRNAAQRSNREQEEELLVGA</sequence>
<keyword evidence="1" id="KW-0732">Signal</keyword>
<gene>
    <name evidence="2" type="ORF">PHYSODRAFT_341098</name>
</gene>
<feature type="chain" id="PRO_5003473238" evidence="1">
    <location>
        <begin position="26"/>
        <end position="529"/>
    </location>
</feature>
<dbReference type="InParanoid" id="G5AC58"/>
<evidence type="ECO:0000313" key="3">
    <source>
        <dbReference type="Proteomes" id="UP000002640"/>
    </source>
</evidence>
<dbReference type="Proteomes" id="UP000002640">
    <property type="component" value="Unassembled WGS sequence"/>
</dbReference>
<protein>
    <submittedName>
        <fullName evidence="2">Uncharacterized protein</fullName>
    </submittedName>
</protein>
<dbReference type="GeneID" id="20648029"/>
<name>G5AC58_PHYSP</name>
<dbReference type="AlphaFoldDB" id="G5AC58"/>
<keyword evidence="3" id="KW-1185">Reference proteome</keyword>
<reference evidence="2 3" key="1">
    <citation type="journal article" date="2006" name="Science">
        <title>Phytophthora genome sequences uncover evolutionary origins and mechanisms of pathogenesis.</title>
        <authorList>
            <person name="Tyler B.M."/>
            <person name="Tripathy S."/>
            <person name="Zhang X."/>
            <person name="Dehal P."/>
            <person name="Jiang R.H."/>
            <person name="Aerts A."/>
            <person name="Arredondo F.D."/>
            <person name="Baxter L."/>
            <person name="Bensasson D."/>
            <person name="Beynon J.L."/>
            <person name="Chapman J."/>
            <person name="Damasceno C.M."/>
            <person name="Dorrance A.E."/>
            <person name="Dou D."/>
            <person name="Dickerman A.W."/>
            <person name="Dubchak I.L."/>
            <person name="Garbelotto M."/>
            <person name="Gijzen M."/>
            <person name="Gordon S.G."/>
            <person name="Govers F."/>
            <person name="Grunwald N.J."/>
            <person name="Huang W."/>
            <person name="Ivors K.L."/>
            <person name="Jones R.W."/>
            <person name="Kamoun S."/>
            <person name="Krampis K."/>
            <person name="Lamour K.H."/>
            <person name="Lee M.K."/>
            <person name="McDonald W.H."/>
            <person name="Medina M."/>
            <person name="Meijer H.J."/>
            <person name="Nordberg E.K."/>
            <person name="Maclean D.J."/>
            <person name="Ospina-Giraldo M.D."/>
            <person name="Morris P.F."/>
            <person name="Phuntumart V."/>
            <person name="Putnam N.H."/>
            <person name="Rash S."/>
            <person name="Rose J.K."/>
            <person name="Sakihama Y."/>
            <person name="Salamov A.A."/>
            <person name="Savidor A."/>
            <person name="Scheuring C.F."/>
            <person name="Smith B.M."/>
            <person name="Sobral B.W."/>
            <person name="Terry A."/>
            <person name="Torto-Alalibo T.A."/>
            <person name="Win J."/>
            <person name="Xu Z."/>
            <person name="Zhang H."/>
            <person name="Grigoriev I.V."/>
            <person name="Rokhsar D.S."/>
            <person name="Boore J.L."/>
        </authorList>
    </citation>
    <scope>NUCLEOTIDE SEQUENCE [LARGE SCALE GENOMIC DNA]</scope>
    <source>
        <strain evidence="2 3">P6497</strain>
    </source>
</reference>